<accession>A0AC54Z7F5</accession>
<dbReference type="Proteomes" id="UP000694850">
    <property type="component" value="Unplaced"/>
</dbReference>
<name>A0AC54Z7F5_ORYAF</name>
<protein>
    <submittedName>
        <fullName evidence="2">Protein BNIP5</fullName>
    </submittedName>
</protein>
<sequence>MENSRCPRKLLANRRARSLDGSRIPRKDSELRDCQCLSVHTAPSKKVLCRTVSDGARRSKNPAQPVEAQGTTTAALSLEETKEFIRSEQRSPQDTKKDKAHKKAQPGWLKTLFNFFLRTSPEEPKEKAIRRPKGKDSLFQPVESPGEPASRNKSHDKKASRRKTFGHRKHVAEESKGAQDQVAATQEAKMATSHPEEVDLGPAHRGKEDPNLYGSFLIEGRCAGVSDDPSQATGQQQEEERQPDTDAIIQMIVEFLQKVGDQFEEQRLQSQQPGVVLQNATPVSRKKSQEKKSSFRRAFSHKKHGSEEPKKVGAANVSSTEARPPKRPSFLPLCVGGHRPSTSSNTDLEEPQVPEEALSPDVRGPLELPTEAGSQGPDEELHLDRASESKKFIQKIITLLQDAEEQGAEKRLQTQQPEMALENLAPVFKKKSPKSSFRKAFSHKKYSCKEPKRVGAADVSSLEARPPKRPSFLPLCVGGHRPSIPNSLDLEDVDFQKPSPAEGGPVGSPDPPSQSRSHEPEGEPQLEEAYESKELIIQKLVALLQDVDGQLGEQIKRHPSFKRFFYKLSDSSLRKLAANLQSQEAHPAEPDRNFDERHYQFAAGLANVFAGNNSHTVHILMGLRGHYSRHAYVQFPYRKAQQVRKGGNDSGNNIVSSESQSPD</sequence>
<reference evidence="2" key="1">
    <citation type="submission" date="2025-08" db="UniProtKB">
        <authorList>
            <consortium name="RefSeq"/>
        </authorList>
    </citation>
    <scope>IDENTIFICATION</scope>
</reference>
<keyword evidence="1" id="KW-1185">Reference proteome</keyword>
<evidence type="ECO:0000313" key="2">
    <source>
        <dbReference type="RefSeq" id="XP_042636682.1"/>
    </source>
</evidence>
<evidence type="ECO:0000313" key="1">
    <source>
        <dbReference type="Proteomes" id="UP000694850"/>
    </source>
</evidence>
<dbReference type="RefSeq" id="XP_042636682.1">
    <property type="nucleotide sequence ID" value="XM_042780748.1"/>
</dbReference>
<proteinExistence type="predicted"/>
<organism evidence="1 2">
    <name type="scientific">Orycteropus afer afer</name>
    <dbReference type="NCBI Taxonomy" id="1230840"/>
    <lineage>
        <taxon>Eukaryota</taxon>
        <taxon>Metazoa</taxon>
        <taxon>Chordata</taxon>
        <taxon>Craniata</taxon>
        <taxon>Vertebrata</taxon>
        <taxon>Euteleostomi</taxon>
        <taxon>Mammalia</taxon>
        <taxon>Eutheria</taxon>
        <taxon>Afrotheria</taxon>
        <taxon>Tubulidentata</taxon>
        <taxon>Orycteropodidae</taxon>
        <taxon>Orycteropus</taxon>
    </lineage>
</organism>
<gene>
    <name evidence="2" type="primary">BNIP5</name>
</gene>